<proteinExistence type="predicted"/>
<comment type="caution">
    <text evidence="3">The sequence shown here is derived from an EMBL/GenBank/DDBJ whole genome shotgun (WGS) entry which is preliminary data.</text>
</comment>
<dbReference type="InterPro" id="IPR013783">
    <property type="entry name" value="Ig-like_fold"/>
</dbReference>
<organism evidence="3 4">
    <name type="scientific">Krasilnikovia cinnamomea</name>
    <dbReference type="NCBI Taxonomy" id="349313"/>
    <lineage>
        <taxon>Bacteria</taxon>
        <taxon>Bacillati</taxon>
        <taxon>Actinomycetota</taxon>
        <taxon>Actinomycetes</taxon>
        <taxon>Micromonosporales</taxon>
        <taxon>Micromonosporaceae</taxon>
        <taxon>Krasilnikovia</taxon>
    </lineage>
</organism>
<reference evidence="3 4" key="1">
    <citation type="submission" date="2019-02" db="EMBL/GenBank/DDBJ databases">
        <title>Sequencing the genomes of 1000 actinobacteria strains.</title>
        <authorList>
            <person name="Klenk H.-P."/>
        </authorList>
    </citation>
    <scope>NUCLEOTIDE SEQUENCE [LARGE SCALE GENOMIC DNA]</scope>
    <source>
        <strain evidence="3 4">DSM 45162</strain>
    </source>
</reference>
<accession>A0A4Q7ZFA4</accession>
<sequence>MKKTLARLPVTLGVIAAVLAPLAGTAAAVVVTPSAPRSGKLTQVGPIADHGFPAWYRDSNNVRLELCTDPADLLCPGPADEMPDPDAPVSFPDNFPGESFYQLAGSEVTLTNGVRAVIGMNLEAAFAREEPIDGDQMVFGRVRIRFDATAGQRFRITHPYGIDDIVADDRGVNMTEDIGAAPLAFGSAFNSRIGPFLKWDPAVAPAAPAGYTGDPGVDHKVVGSPYNTNFVRIEQLDPSTGAVLGQVGFSDLFSVQGRYATNAGVDIDQATYTRAANGTGTVEVFASSEPGQVIEIQADPALGFHNTKLRGDNGRYYGRFPLTGTLPADPKVEVVNVSDRPTTHKTRALVDVVTATAAYDADTQQLTVVASSSDKQANPALSVAGFGPVTATPFSNVAAPPAAITVTSAAGGSTTVPLVSTGGEFLPTAPVAAATADTPALVNQTVRLDATGSAGEITKYTWTQTAGTAVTLTNAATSLATFAPTAPGRYEFKVVVEGPGGTGQATTSVDVTDVVAPKADAGVDQSILRGRAVTLDGSKSTAAETYSWTQVSGPAVTLAGATSAKPSFTYPVQALPAAPGPNATYVYNNAPVVLELTVRNAAGVSTDRVVVTPQPETFSGLAVRYRTGNNEWRISGSSSILAGQRVSVVLGSTLTGRVIGTANVDATGAFSLRVTGPNPGTVRTVSFVSTTGGRQLGFAVSVTN</sequence>
<dbReference type="SUPFAM" id="SSF49299">
    <property type="entry name" value="PKD domain"/>
    <property type="match status" value="1"/>
</dbReference>
<evidence type="ECO:0000313" key="4">
    <source>
        <dbReference type="Proteomes" id="UP000292564"/>
    </source>
</evidence>
<protein>
    <recommendedName>
        <fullName evidence="2">PKD/Chitinase domain-containing protein</fullName>
    </recommendedName>
</protein>
<keyword evidence="1" id="KW-0732">Signal</keyword>
<feature type="chain" id="PRO_5020876141" description="PKD/Chitinase domain-containing protein" evidence="1">
    <location>
        <begin position="29"/>
        <end position="704"/>
    </location>
</feature>
<dbReference type="InterPro" id="IPR035986">
    <property type="entry name" value="PKD_dom_sf"/>
</dbReference>
<evidence type="ECO:0000259" key="2">
    <source>
        <dbReference type="SMART" id="SM00089"/>
    </source>
</evidence>
<gene>
    <name evidence="3" type="ORF">EV385_1138</name>
</gene>
<dbReference type="EMBL" id="SHKY01000001">
    <property type="protein sequence ID" value="RZU49388.1"/>
    <property type="molecule type" value="Genomic_DNA"/>
</dbReference>
<dbReference type="GO" id="GO:0005975">
    <property type="term" value="P:carbohydrate metabolic process"/>
    <property type="evidence" value="ECO:0007669"/>
    <property type="project" value="UniProtKB-ARBA"/>
</dbReference>
<feature type="signal peptide" evidence="1">
    <location>
        <begin position="1"/>
        <end position="28"/>
    </location>
</feature>
<dbReference type="Gene3D" id="2.60.40.10">
    <property type="entry name" value="Immunoglobulins"/>
    <property type="match status" value="2"/>
</dbReference>
<name>A0A4Q7ZFA4_9ACTN</name>
<evidence type="ECO:0000256" key="1">
    <source>
        <dbReference type="SAM" id="SignalP"/>
    </source>
</evidence>
<feature type="domain" description="PKD/Chitinase" evidence="2">
    <location>
        <begin position="431"/>
        <end position="514"/>
    </location>
</feature>
<dbReference type="SMART" id="SM00089">
    <property type="entry name" value="PKD"/>
    <property type="match status" value="1"/>
</dbReference>
<dbReference type="AlphaFoldDB" id="A0A4Q7ZFA4"/>
<dbReference type="RefSeq" id="WP_130508478.1">
    <property type="nucleotide sequence ID" value="NZ_SHKY01000001.1"/>
</dbReference>
<keyword evidence="4" id="KW-1185">Reference proteome</keyword>
<dbReference type="Pfam" id="PF22352">
    <property type="entry name" value="K319L-like_PKD"/>
    <property type="match status" value="2"/>
</dbReference>
<dbReference type="Proteomes" id="UP000292564">
    <property type="component" value="Unassembled WGS sequence"/>
</dbReference>
<dbReference type="InterPro" id="IPR022409">
    <property type="entry name" value="PKD/Chitinase_dom"/>
</dbReference>
<evidence type="ECO:0000313" key="3">
    <source>
        <dbReference type="EMBL" id="RZU49388.1"/>
    </source>
</evidence>
<dbReference type="OrthoDB" id="9805017at2"/>